<feature type="non-terminal residue" evidence="2">
    <location>
        <position position="1"/>
    </location>
</feature>
<feature type="compositionally biased region" description="Polar residues" evidence="1">
    <location>
        <begin position="72"/>
        <end position="89"/>
    </location>
</feature>
<sequence length="402" mass="43564">CEARQLVAGMRDGFLAAGNIEVSAEDTIDMSVEVPLERRTTVGLANVSMEVAEQCSPVPSPQINGPELCEARSSTQSVEMECSSSTLVESTDKSATKNTTAPDTPPNTQPLPASVYCLETSADHMYEAAPLNGPPSANPSSPSSSVTNPPPPSSPSSSSPPPLPTRKDRPHHSVRFALQKKDDRDSEDSDEDYNPRRRVFTKKHAGKLRQLRKNKMRTKLQRQTADKSDETPPSAISKEPALLQNRPSPRTTARVVDVRSAASEDKSTVNDENKSPIRSDPPVAAVTNQHSGFPVPGKKRKQPLLIAEDSVFLPVPDPKTTEMAVDPVEQQQPVVLLERQSTSDLMVNDALLSVSKTQERRPSGNASQGDVSHMRFVVVCAIGLSTSKLFRVLRTDPACCCI</sequence>
<proteinExistence type="predicted"/>
<organism evidence="2">
    <name type="scientific">Schistocephalus solidus</name>
    <name type="common">Tapeworm</name>
    <dbReference type="NCBI Taxonomy" id="70667"/>
    <lineage>
        <taxon>Eukaryota</taxon>
        <taxon>Metazoa</taxon>
        <taxon>Spiralia</taxon>
        <taxon>Lophotrochozoa</taxon>
        <taxon>Platyhelminthes</taxon>
        <taxon>Cestoda</taxon>
        <taxon>Eucestoda</taxon>
        <taxon>Diphyllobothriidea</taxon>
        <taxon>Diphyllobothriidae</taxon>
        <taxon>Schistocephalus</taxon>
    </lineage>
</organism>
<name>A0A0V0J8F8_SCHSO</name>
<feature type="region of interest" description="Disordered" evidence="1">
    <location>
        <begin position="127"/>
        <end position="299"/>
    </location>
</feature>
<feature type="compositionally biased region" description="Basic residues" evidence="1">
    <location>
        <begin position="196"/>
        <end position="220"/>
    </location>
</feature>
<protein>
    <submittedName>
        <fullName evidence="2">Uncharacterized protein</fullName>
    </submittedName>
</protein>
<accession>A0A0V0J8F8</accession>
<feature type="compositionally biased region" description="Low complexity" evidence="1">
    <location>
        <begin position="138"/>
        <end position="147"/>
    </location>
</feature>
<evidence type="ECO:0000256" key="1">
    <source>
        <dbReference type="SAM" id="MobiDB-lite"/>
    </source>
</evidence>
<evidence type="ECO:0000313" key="2">
    <source>
        <dbReference type="EMBL" id="JAP61980.1"/>
    </source>
</evidence>
<feature type="compositionally biased region" description="Pro residues" evidence="1">
    <location>
        <begin position="148"/>
        <end position="164"/>
    </location>
</feature>
<feature type="compositionally biased region" description="Basic and acidic residues" evidence="1">
    <location>
        <begin position="262"/>
        <end position="277"/>
    </location>
</feature>
<gene>
    <name evidence="2" type="ORF">TR165235</name>
</gene>
<dbReference type="EMBL" id="GEEE01001245">
    <property type="protein sequence ID" value="JAP61980.1"/>
    <property type="molecule type" value="Transcribed_RNA"/>
</dbReference>
<reference evidence="2" key="1">
    <citation type="submission" date="2016-01" db="EMBL/GenBank/DDBJ databases">
        <title>Reference transcriptome for the parasite Schistocephalus solidus: insights into the molecular evolution of parasitism.</title>
        <authorList>
            <person name="Hebert F.O."/>
            <person name="Grambauer S."/>
            <person name="Barber I."/>
            <person name="Landry C.R."/>
            <person name="Aubin-Horth N."/>
        </authorList>
    </citation>
    <scope>NUCLEOTIDE SEQUENCE</scope>
</reference>
<dbReference type="AlphaFoldDB" id="A0A0V0J8F8"/>
<feature type="region of interest" description="Disordered" evidence="1">
    <location>
        <begin position="72"/>
        <end position="113"/>
    </location>
</feature>